<keyword evidence="7" id="KW-1185">Reference proteome</keyword>
<dbReference type="PANTHER" id="PTHR31339:SF9">
    <property type="entry name" value="PLASMIN AND FIBRONECTIN-BINDING PROTEIN A"/>
    <property type="match status" value="1"/>
</dbReference>
<dbReference type="AlphaFoldDB" id="A0A1N7JV64"/>
<dbReference type="EMBL" id="FTOO01000001">
    <property type="protein sequence ID" value="SIS53229.1"/>
    <property type="molecule type" value="Genomic_DNA"/>
</dbReference>
<evidence type="ECO:0000256" key="3">
    <source>
        <dbReference type="ARBA" id="ARBA00023295"/>
    </source>
</evidence>
<dbReference type="GO" id="GO:0004650">
    <property type="term" value="F:polygalacturonase activity"/>
    <property type="evidence" value="ECO:0007669"/>
    <property type="project" value="InterPro"/>
</dbReference>
<dbReference type="PANTHER" id="PTHR31339">
    <property type="entry name" value="PECTIN LYASE-RELATED"/>
    <property type="match status" value="1"/>
</dbReference>
<dbReference type="InterPro" id="IPR000743">
    <property type="entry name" value="Glyco_hydro_28"/>
</dbReference>
<evidence type="ECO:0000313" key="7">
    <source>
        <dbReference type="Proteomes" id="UP000186156"/>
    </source>
</evidence>
<evidence type="ECO:0000256" key="4">
    <source>
        <dbReference type="RuleBase" id="RU361169"/>
    </source>
</evidence>
<evidence type="ECO:0000313" key="6">
    <source>
        <dbReference type="EMBL" id="SIS53229.1"/>
    </source>
</evidence>
<dbReference type="InterPro" id="IPR006626">
    <property type="entry name" value="PbH1"/>
</dbReference>
<name>A0A1N7JV64_9BACL</name>
<keyword evidence="2 4" id="KW-0378">Hydrolase</keyword>
<feature type="chain" id="PRO_5012230303" evidence="5">
    <location>
        <begin position="34"/>
        <end position="508"/>
    </location>
</feature>
<dbReference type="RefSeq" id="WP_076344157.1">
    <property type="nucleotide sequence ID" value="NZ_FTOO01000001.1"/>
</dbReference>
<comment type="similarity">
    <text evidence="1 4">Belongs to the glycosyl hydrolase 28 family.</text>
</comment>
<dbReference type="Gene3D" id="2.160.20.10">
    <property type="entry name" value="Single-stranded right-handed beta-helix, Pectin lyase-like"/>
    <property type="match status" value="1"/>
</dbReference>
<evidence type="ECO:0000256" key="1">
    <source>
        <dbReference type="ARBA" id="ARBA00008834"/>
    </source>
</evidence>
<protein>
    <submittedName>
        <fullName evidence="6">Polygalacturonase</fullName>
    </submittedName>
</protein>
<dbReference type="STRING" id="252246.SAMN05421799_101198"/>
<dbReference type="Pfam" id="PF00295">
    <property type="entry name" value="Glyco_hydro_28"/>
    <property type="match status" value="1"/>
</dbReference>
<organism evidence="6 7">
    <name type="scientific">Alicyclobacillus vulcanalis</name>
    <dbReference type="NCBI Taxonomy" id="252246"/>
    <lineage>
        <taxon>Bacteria</taxon>
        <taxon>Bacillati</taxon>
        <taxon>Bacillota</taxon>
        <taxon>Bacilli</taxon>
        <taxon>Bacillales</taxon>
        <taxon>Alicyclobacillaceae</taxon>
        <taxon>Alicyclobacillus</taxon>
    </lineage>
</organism>
<gene>
    <name evidence="6" type="ORF">SAMN05421799_101198</name>
</gene>
<evidence type="ECO:0000256" key="2">
    <source>
        <dbReference type="ARBA" id="ARBA00022801"/>
    </source>
</evidence>
<feature type="signal peptide" evidence="5">
    <location>
        <begin position="1"/>
        <end position="33"/>
    </location>
</feature>
<keyword evidence="3 4" id="KW-0326">Glycosidase</keyword>
<dbReference type="InterPro" id="IPR051801">
    <property type="entry name" value="GH28_Enzymes"/>
</dbReference>
<keyword evidence="5" id="KW-0732">Signal</keyword>
<dbReference type="InterPro" id="IPR011050">
    <property type="entry name" value="Pectin_lyase_fold/virulence"/>
</dbReference>
<evidence type="ECO:0000256" key="5">
    <source>
        <dbReference type="SAM" id="SignalP"/>
    </source>
</evidence>
<dbReference type="GO" id="GO:0005975">
    <property type="term" value="P:carbohydrate metabolic process"/>
    <property type="evidence" value="ECO:0007669"/>
    <property type="project" value="InterPro"/>
</dbReference>
<dbReference type="SMART" id="SM00710">
    <property type="entry name" value="PbH1"/>
    <property type="match status" value="5"/>
</dbReference>
<dbReference type="Proteomes" id="UP000186156">
    <property type="component" value="Unassembled WGS sequence"/>
</dbReference>
<sequence length="508" mass="53796">MRKRKRKLALAGGLGMAVAITSVALASARSARADNVAGFIERSGQLEAELAQTLRGAPFAMPMPSLPNIVPRIYSITQYGAKPGLGQVNTQAIQAAIDAASQHGGGIVDIPPGYWVTGPIVLKSHVDLNVESGAQLQFSGDHDLYPLVPSGDGYTVQSPLSATNAVDVAITGHGVIDGAGNTWRPVEKSKLTADQWNALVASGGVVTPDGSTWWPTAQGANAQAYIKAHPHMTYQDDLQVKDYLRPYMVYFQGCKNVWLEGVTFENSPFATVKVNTSSGVVIDSVNIRNPWYGQNTDGIDVSADQDVVLYRDVIDTGDDGIALESSGNDAAGVFNEQDIVVADCIVHNGHSGFAVGSYTDGGIRNVWVTGDVYDGTEAGLRFKSGVGKGGLVEDIDIDHIVMRDISGAAITFDDGYVDNGADTSSLQAPGPNSYVPQFENITFSNVSCEYAGQSIYMNGLPNAPISNITLNDVDITAAQAPQIQNTSNLVEHQVQIQSGVTMLGEIPH</sequence>
<dbReference type="InterPro" id="IPR012334">
    <property type="entry name" value="Pectin_lyas_fold"/>
</dbReference>
<accession>A0A1N7JV64</accession>
<dbReference type="SUPFAM" id="SSF51126">
    <property type="entry name" value="Pectin lyase-like"/>
    <property type="match status" value="1"/>
</dbReference>
<reference evidence="7" key="1">
    <citation type="submission" date="2017-01" db="EMBL/GenBank/DDBJ databases">
        <authorList>
            <person name="Varghese N."/>
            <person name="Submissions S."/>
        </authorList>
    </citation>
    <scope>NUCLEOTIDE SEQUENCE [LARGE SCALE GENOMIC DNA]</scope>
    <source>
        <strain evidence="7">DSM 16176</strain>
    </source>
</reference>
<proteinExistence type="inferred from homology"/>